<dbReference type="PRINTS" id="PR01320">
    <property type="entry name" value="KIRCHANNEL"/>
</dbReference>
<evidence type="ECO:0000256" key="10">
    <source>
        <dbReference type="ARBA" id="ARBA00023303"/>
    </source>
</evidence>
<keyword evidence="2 11" id="KW-0813">Transport</keyword>
<evidence type="ECO:0000256" key="12">
    <source>
        <dbReference type="SAM" id="Phobius"/>
    </source>
</evidence>
<dbReference type="EMBL" id="LIAE01010422">
    <property type="protein sequence ID" value="PAV61227.1"/>
    <property type="molecule type" value="Genomic_DNA"/>
</dbReference>
<organism evidence="15 16">
    <name type="scientific">Diploscapter pachys</name>
    <dbReference type="NCBI Taxonomy" id="2018661"/>
    <lineage>
        <taxon>Eukaryota</taxon>
        <taxon>Metazoa</taxon>
        <taxon>Ecdysozoa</taxon>
        <taxon>Nematoda</taxon>
        <taxon>Chromadorea</taxon>
        <taxon>Rhabditida</taxon>
        <taxon>Rhabditina</taxon>
        <taxon>Rhabditomorpha</taxon>
        <taxon>Rhabditoidea</taxon>
        <taxon>Rhabditidae</taxon>
        <taxon>Diploscapter</taxon>
    </lineage>
</organism>
<comment type="subcellular location">
    <subcellularLocation>
        <location evidence="1 11">Membrane</location>
        <topology evidence="1 11">Multi-pass membrane protein</topology>
    </subcellularLocation>
</comment>
<evidence type="ECO:0000259" key="13">
    <source>
        <dbReference type="Pfam" id="PF01007"/>
    </source>
</evidence>
<evidence type="ECO:0000313" key="15">
    <source>
        <dbReference type="EMBL" id="PAV61227.1"/>
    </source>
</evidence>
<evidence type="ECO:0000256" key="1">
    <source>
        <dbReference type="ARBA" id="ARBA00004141"/>
    </source>
</evidence>
<keyword evidence="6 11" id="KW-0630">Potassium</keyword>
<comment type="similarity">
    <text evidence="11">Belongs to the inward rectifier-type potassium channel (TC 1.A.2.1) family.</text>
</comment>
<gene>
    <name evidence="15" type="ORF">WR25_23243</name>
</gene>
<dbReference type="GO" id="GO:0034765">
    <property type="term" value="P:regulation of monoatomic ion transmembrane transport"/>
    <property type="evidence" value="ECO:0007669"/>
    <property type="project" value="TreeGrafter"/>
</dbReference>
<keyword evidence="7 12" id="KW-1133">Transmembrane helix</keyword>
<dbReference type="GO" id="GO:0005242">
    <property type="term" value="F:inward rectifier potassium channel activity"/>
    <property type="evidence" value="ECO:0007669"/>
    <property type="project" value="InterPro"/>
</dbReference>
<evidence type="ECO:0008006" key="17">
    <source>
        <dbReference type="Google" id="ProtNLM"/>
    </source>
</evidence>
<evidence type="ECO:0000256" key="6">
    <source>
        <dbReference type="ARBA" id="ARBA00022958"/>
    </source>
</evidence>
<dbReference type="OrthoDB" id="273257at2759"/>
<accession>A0A2A2JHT4</accession>
<dbReference type="PANTHER" id="PTHR11767:SF61">
    <property type="entry name" value="IRK_C DOMAIN-CONTAINING PROTEIN"/>
    <property type="match status" value="1"/>
</dbReference>
<evidence type="ECO:0000256" key="3">
    <source>
        <dbReference type="ARBA" id="ARBA00022538"/>
    </source>
</evidence>
<dbReference type="STRING" id="2018661.A0A2A2JHT4"/>
<keyword evidence="3 11" id="KW-0633">Potassium transport</keyword>
<dbReference type="InterPro" id="IPR013518">
    <property type="entry name" value="K_chnl_inward-rec_Kir_cyto"/>
</dbReference>
<dbReference type="Gene3D" id="2.60.40.1400">
    <property type="entry name" value="G protein-activated inward rectifier potassium channel 1"/>
    <property type="match status" value="1"/>
</dbReference>
<evidence type="ECO:0000256" key="8">
    <source>
        <dbReference type="ARBA" id="ARBA00023065"/>
    </source>
</evidence>
<dbReference type="Pfam" id="PF01007">
    <property type="entry name" value="IRK"/>
    <property type="match status" value="1"/>
</dbReference>
<dbReference type="Proteomes" id="UP000218231">
    <property type="component" value="Unassembled WGS sequence"/>
</dbReference>
<dbReference type="GO" id="GO:0034702">
    <property type="term" value="C:monoatomic ion channel complex"/>
    <property type="evidence" value="ECO:0007669"/>
    <property type="project" value="UniProtKB-KW"/>
</dbReference>
<dbReference type="PANTHER" id="PTHR11767">
    <property type="entry name" value="INWARD RECTIFIER POTASSIUM CHANNEL"/>
    <property type="match status" value="1"/>
</dbReference>
<keyword evidence="5 11" id="KW-0851">Voltage-gated channel</keyword>
<evidence type="ECO:0000256" key="2">
    <source>
        <dbReference type="ARBA" id="ARBA00022448"/>
    </source>
</evidence>
<sequence>MTIAEELERLSAAQDDHHEENSKTEKCELNGWNSSKSVAPGVPRARLVAKDGRTLYKNVEIPERYRVTLKNWFHLVIECNWRSVTVLFAGGFLFSWSFFGFCYYLITMHHGYKKEGNVTCIENVDSLITAFLFSVEAQHTIGFGFRYMTDQCSGAVFTLTLQCICGVFLQTMLAGIVVAKVLRPKKRRQEMRFSRLAVIGPLDEHDQTPTLMIRLADIQEKLFLAESHVRLYMVSSRLNKNGDRELVGFKDINVGYDAGWDRVLLLWPIVVRHLIDENSPFHGMSKQDIENGNFELIMTVEGIVEATGMTFQARTSFLPDEIQWGYRFKPMVMMNEKTCKYEVHYNLFDQVERVPDFDLQTSEDEEPHKYASGFT</sequence>
<feature type="domain" description="Inward rectifier potassium channel C-terminal" evidence="14">
    <location>
        <begin position="191"/>
        <end position="361"/>
    </location>
</feature>
<feature type="domain" description="Potassium channel inwardly rectifying transmembrane" evidence="13">
    <location>
        <begin position="48"/>
        <end position="184"/>
    </location>
</feature>
<dbReference type="SUPFAM" id="SSF81324">
    <property type="entry name" value="Voltage-gated potassium channels"/>
    <property type="match status" value="1"/>
</dbReference>
<evidence type="ECO:0000256" key="11">
    <source>
        <dbReference type="RuleBase" id="RU003822"/>
    </source>
</evidence>
<evidence type="ECO:0000256" key="5">
    <source>
        <dbReference type="ARBA" id="ARBA00022882"/>
    </source>
</evidence>
<reference evidence="15 16" key="1">
    <citation type="journal article" date="2017" name="Curr. Biol.">
        <title>Genome architecture and evolution of a unichromosomal asexual nematode.</title>
        <authorList>
            <person name="Fradin H."/>
            <person name="Zegar C."/>
            <person name="Gutwein M."/>
            <person name="Lucas J."/>
            <person name="Kovtun M."/>
            <person name="Corcoran D."/>
            <person name="Baugh L.R."/>
            <person name="Kiontke K."/>
            <person name="Gunsalus K."/>
            <person name="Fitch D.H."/>
            <person name="Piano F."/>
        </authorList>
    </citation>
    <scope>NUCLEOTIDE SEQUENCE [LARGE SCALE GENOMIC DNA]</scope>
    <source>
        <strain evidence="15">PF1309</strain>
    </source>
</reference>
<feature type="transmembrane region" description="Helical" evidence="12">
    <location>
        <begin position="84"/>
        <end position="106"/>
    </location>
</feature>
<keyword evidence="9 12" id="KW-0472">Membrane</keyword>
<evidence type="ECO:0000256" key="4">
    <source>
        <dbReference type="ARBA" id="ARBA00022692"/>
    </source>
</evidence>
<evidence type="ECO:0000313" key="16">
    <source>
        <dbReference type="Proteomes" id="UP000218231"/>
    </source>
</evidence>
<dbReference type="InterPro" id="IPR014756">
    <property type="entry name" value="Ig_E-set"/>
</dbReference>
<dbReference type="Pfam" id="PF17655">
    <property type="entry name" value="IRK_C"/>
    <property type="match status" value="1"/>
</dbReference>
<dbReference type="InterPro" id="IPR016449">
    <property type="entry name" value="K_chnl_inward-rec_Kir"/>
</dbReference>
<proteinExistence type="inferred from homology"/>
<dbReference type="AlphaFoldDB" id="A0A2A2JHT4"/>
<comment type="caution">
    <text evidence="15">The sequence shown here is derived from an EMBL/GenBank/DDBJ whole genome shotgun (WGS) entry which is preliminary data.</text>
</comment>
<keyword evidence="4 11" id="KW-0812">Transmembrane</keyword>
<evidence type="ECO:0000256" key="7">
    <source>
        <dbReference type="ARBA" id="ARBA00022989"/>
    </source>
</evidence>
<dbReference type="Gene3D" id="1.10.287.70">
    <property type="match status" value="1"/>
</dbReference>
<keyword evidence="16" id="KW-1185">Reference proteome</keyword>
<dbReference type="GO" id="GO:1990573">
    <property type="term" value="P:potassium ion import across plasma membrane"/>
    <property type="evidence" value="ECO:0007669"/>
    <property type="project" value="TreeGrafter"/>
</dbReference>
<evidence type="ECO:0000256" key="9">
    <source>
        <dbReference type="ARBA" id="ARBA00023136"/>
    </source>
</evidence>
<dbReference type="FunFam" id="2.60.40.1400:FF:000017">
    <property type="match status" value="1"/>
</dbReference>
<dbReference type="SUPFAM" id="SSF81296">
    <property type="entry name" value="E set domains"/>
    <property type="match status" value="1"/>
</dbReference>
<dbReference type="InterPro" id="IPR040445">
    <property type="entry name" value="Kir_TM"/>
</dbReference>
<keyword evidence="8 11" id="KW-0406">Ion transport</keyword>
<feature type="transmembrane region" description="Helical" evidence="12">
    <location>
        <begin position="155"/>
        <end position="182"/>
    </location>
</feature>
<keyword evidence="10 11" id="KW-0407">Ion channel</keyword>
<name>A0A2A2JHT4_9BILA</name>
<protein>
    <recommendedName>
        <fullName evidence="17">Inward rectifier potassium channel C-terminal domain-containing protein</fullName>
    </recommendedName>
</protein>
<evidence type="ECO:0000259" key="14">
    <source>
        <dbReference type="Pfam" id="PF17655"/>
    </source>
</evidence>
<dbReference type="InterPro" id="IPR041647">
    <property type="entry name" value="IRK_C"/>
</dbReference>
<dbReference type="GO" id="GO:0005886">
    <property type="term" value="C:plasma membrane"/>
    <property type="evidence" value="ECO:0007669"/>
    <property type="project" value="TreeGrafter"/>
</dbReference>